<dbReference type="GO" id="GO:0008474">
    <property type="term" value="F:palmitoyl-(protein) hydrolase activity"/>
    <property type="evidence" value="ECO:0007669"/>
    <property type="project" value="TreeGrafter"/>
</dbReference>
<reference evidence="3 4" key="3">
    <citation type="journal article" date="2015" name="Genome Announc.">
        <title>Draft Genome Sequence of the Archiascomycetous Yeast Saitoella complicata.</title>
        <authorList>
            <person name="Yamauchi K."/>
            <person name="Kondo S."/>
            <person name="Hamamoto M."/>
            <person name="Takahashi Y."/>
            <person name="Ogura Y."/>
            <person name="Hayashi T."/>
            <person name="Nishida H."/>
        </authorList>
    </citation>
    <scope>NUCLEOTIDE SEQUENCE [LARGE SCALE GENOMIC DNA]</scope>
    <source>
        <strain evidence="3 4">NRRL Y-17804</strain>
    </source>
</reference>
<comment type="similarity">
    <text evidence="1">Belongs to the AB hydrolase superfamily. AB hydrolase 2 family.</text>
</comment>
<comment type="caution">
    <text evidence="3">The sequence shown here is derived from an EMBL/GenBank/DDBJ whole genome shotgun (WGS) entry which is preliminary data.</text>
</comment>
<keyword evidence="4" id="KW-1185">Reference proteome</keyword>
<evidence type="ECO:0000313" key="4">
    <source>
        <dbReference type="Proteomes" id="UP000033140"/>
    </source>
</evidence>
<protein>
    <recommendedName>
        <fullName evidence="2">Phospholipase/carboxylesterase/thioesterase domain-containing protein</fullName>
    </recommendedName>
</protein>
<dbReference type="InterPro" id="IPR003140">
    <property type="entry name" value="PLipase/COase/thioEstase"/>
</dbReference>
<dbReference type="Gene3D" id="3.40.50.1820">
    <property type="entry name" value="alpha/beta hydrolase"/>
    <property type="match status" value="1"/>
</dbReference>
<reference evidence="3 4" key="2">
    <citation type="journal article" date="2014" name="J. Gen. Appl. Microbiol.">
        <title>The early diverging ascomycetous budding yeast Saitoella complicata has three histone deacetylases belonging to the Clr6, Hos2, and Rpd3 lineages.</title>
        <authorList>
            <person name="Nishida H."/>
            <person name="Matsumoto T."/>
            <person name="Kondo S."/>
            <person name="Hamamoto M."/>
            <person name="Yoshikawa H."/>
        </authorList>
    </citation>
    <scope>NUCLEOTIDE SEQUENCE [LARGE SCALE GENOMIC DNA]</scope>
    <source>
        <strain evidence="3 4">NRRL Y-17804</strain>
    </source>
</reference>
<dbReference type="Pfam" id="PF02230">
    <property type="entry name" value="Abhydrolase_2"/>
    <property type="match status" value="1"/>
</dbReference>
<dbReference type="InterPro" id="IPR029058">
    <property type="entry name" value="AB_hydrolase_fold"/>
</dbReference>
<dbReference type="GO" id="GO:0052689">
    <property type="term" value="F:carboxylic ester hydrolase activity"/>
    <property type="evidence" value="ECO:0007669"/>
    <property type="project" value="TreeGrafter"/>
</dbReference>
<dbReference type="RefSeq" id="XP_019025263.1">
    <property type="nucleotide sequence ID" value="XM_019170070.1"/>
</dbReference>
<dbReference type="STRING" id="698492.A0A0E9NQZ3"/>
<dbReference type="PANTHER" id="PTHR10655">
    <property type="entry name" value="LYSOPHOSPHOLIPASE-RELATED"/>
    <property type="match status" value="1"/>
</dbReference>
<dbReference type="EMBL" id="BACD03000065">
    <property type="protein sequence ID" value="GAO52297.1"/>
    <property type="molecule type" value="Genomic_DNA"/>
</dbReference>
<dbReference type="PANTHER" id="PTHR10655:SF67">
    <property type="entry name" value="PHOSPHOLIPASE_CARBOXYLESTERASE SUPERFAMILY (AFU_ORTHOLOGUE AFUA_5G09340)"/>
    <property type="match status" value="1"/>
</dbReference>
<sequence>MPPTTVAHFEPRLPEREDFPSPLIAGIVPHPPSSGPLTNLVIFLHGLGDSHISFARLAHHLQLPETACVSIQGPKAVPMFEEGYWMWTEDIEFGSDGNVSDDGDFRTARAGLHELIKVLTKEKKDGGCGFKPRNVHIFGFGQGGVLGLDVAAQSPVDLGSMISVGGVLPSSTPTPSSKKTTKVLICGGDEQSRVTTKEFERIKSMFNQCQRVIWRNHEGDGMPTPSARAEWTPIMAFFGQNLQRMAGIPRDAVEML</sequence>
<dbReference type="SUPFAM" id="SSF53474">
    <property type="entry name" value="alpha/beta-Hydrolases"/>
    <property type="match status" value="1"/>
</dbReference>
<dbReference type="Proteomes" id="UP000033140">
    <property type="component" value="Unassembled WGS sequence"/>
</dbReference>
<dbReference type="OrthoDB" id="437457at2759"/>
<gene>
    <name evidence="3" type="ORF">G7K_6377-t1</name>
</gene>
<feature type="domain" description="Phospholipase/carboxylesterase/thioesterase" evidence="2">
    <location>
        <begin position="35"/>
        <end position="211"/>
    </location>
</feature>
<dbReference type="GO" id="GO:0005737">
    <property type="term" value="C:cytoplasm"/>
    <property type="evidence" value="ECO:0007669"/>
    <property type="project" value="TreeGrafter"/>
</dbReference>
<proteinExistence type="inferred from homology"/>
<dbReference type="OMA" id="VMQFFAR"/>
<evidence type="ECO:0000256" key="1">
    <source>
        <dbReference type="ARBA" id="ARBA00006499"/>
    </source>
</evidence>
<evidence type="ECO:0000259" key="2">
    <source>
        <dbReference type="Pfam" id="PF02230"/>
    </source>
</evidence>
<accession>A0A0E9NQZ3</accession>
<dbReference type="AlphaFoldDB" id="A0A0E9NQZ3"/>
<dbReference type="InterPro" id="IPR050565">
    <property type="entry name" value="LYPA1-2/EST-like"/>
</dbReference>
<evidence type="ECO:0000313" key="3">
    <source>
        <dbReference type="EMBL" id="GAO52297.1"/>
    </source>
</evidence>
<organism evidence="3 4">
    <name type="scientific">Saitoella complicata (strain BCRC 22490 / CBS 7301 / JCM 7358 / NBRC 10748 / NRRL Y-17804)</name>
    <dbReference type="NCBI Taxonomy" id="698492"/>
    <lineage>
        <taxon>Eukaryota</taxon>
        <taxon>Fungi</taxon>
        <taxon>Dikarya</taxon>
        <taxon>Ascomycota</taxon>
        <taxon>Taphrinomycotina</taxon>
        <taxon>Taphrinomycotina incertae sedis</taxon>
        <taxon>Saitoella</taxon>
    </lineage>
</organism>
<name>A0A0E9NQZ3_SAICN</name>
<reference evidence="3 4" key="1">
    <citation type="journal article" date="2011" name="J. Gen. Appl. Microbiol.">
        <title>Draft genome sequencing of the enigmatic yeast Saitoella complicata.</title>
        <authorList>
            <person name="Nishida H."/>
            <person name="Hamamoto M."/>
            <person name="Sugiyama J."/>
        </authorList>
    </citation>
    <scope>NUCLEOTIDE SEQUENCE [LARGE SCALE GENOMIC DNA]</scope>
    <source>
        <strain evidence="3 4">NRRL Y-17804</strain>
    </source>
</reference>